<dbReference type="STRING" id="1777137.AWB76_03442"/>
<reference evidence="9" key="1">
    <citation type="submission" date="2016-01" db="EMBL/GenBank/DDBJ databases">
        <authorList>
            <person name="Peeters Charlotte."/>
        </authorList>
    </citation>
    <scope>NUCLEOTIDE SEQUENCE [LARGE SCALE GENOMIC DNA]</scope>
</reference>
<feature type="domain" description="NlpC/P60" evidence="7">
    <location>
        <begin position="51"/>
        <end position="175"/>
    </location>
</feature>
<keyword evidence="6" id="KW-0732">Signal</keyword>
<feature type="chain" id="PRO_5007621324" evidence="6">
    <location>
        <begin position="25"/>
        <end position="296"/>
    </location>
</feature>
<feature type="compositionally biased region" description="Polar residues" evidence="5">
    <location>
        <begin position="241"/>
        <end position="254"/>
    </location>
</feature>
<evidence type="ECO:0000313" key="8">
    <source>
        <dbReference type="EMBL" id="SAK63908.1"/>
    </source>
</evidence>
<dbReference type="PANTHER" id="PTHR47053">
    <property type="entry name" value="MUREIN DD-ENDOPEPTIDASE MEPH-RELATED"/>
    <property type="match status" value="1"/>
</dbReference>
<evidence type="ECO:0000256" key="3">
    <source>
        <dbReference type="ARBA" id="ARBA00022801"/>
    </source>
</evidence>
<evidence type="ECO:0000256" key="2">
    <source>
        <dbReference type="ARBA" id="ARBA00022670"/>
    </source>
</evidence>
<feature type="signal peptide" evidence="6">
    <location>
        <begin position="1"/>
        <end position="24"/>
    </location>
</feature>
<dbReference type="SUPFAM" id="SSF54001">
    <property type="entry name" value="Cysteine proteinases"/>
    <property type="match status" value="1"/>
</dbReference>
<keyword evidence="3" id="KW-0378">Hydrolase</keyword>
<evidence type="ECO:0000256" key="4">
    <source>
        <dbReference type="ARBA" id="ARBA00022807"/>
    </source>
</evidence>
<dbReference type="EMBL" id="FCOI02000010">
    <property type="protein sequence ID" value="SAK63908.1"/>
    <property type="molecule type" value="Genomic_DNA"/>
</dbReference>
<dbReference type="InterPro" id="IPR038765">
    <property type="entry name" value="Papain-like_cys_pep_sf"/>
</dbReference>
<comment type="similarity">
    <text evidence="1">Belongs to the peptidase C40 family.</text>
</comment>
<dbReference type="GO" id="GO:0006508">
    <property type="term" value="P:proteolysis"/>
    <property type="evidence" value="ECO:0007669"/>
    <property type="project" value="UniProtKB-KW"/>
</dbReference>
<name>A0A158B131_9BURK</name>
<gene>
    <name evidence="8" type="ORF">AWB76_03442</name>
</gene>
<protein>
    <submittedName>
        <fullName evidence="8">NLP/P60 family lipoprotein</fullName>
    </submittedName>
</protein>
<dbReference type="GO" id="GO:0008234">
    <property type="term" value="F:cysteine-type peptidase activity"/>
    <property type="evidence" value="ECO:0007669"/>
    <property type="project" value="UniProtKB-KW"/>
</dbReference>
<dbReference type="Gene3D" id="3.90.1720.10">
    <property type="entry name" value="endopeptidase domain like (from Nostoc punctiforme)"/>
    <property type="match status" value="1"/>
</dbReference>
<keyword evidence="2" id="KW-0645">Protease</keyword>
<keyword evidence="4" id="KW-0788">Thiol protease</keyword>
<accession>A0A158B131</accession>
<evidence type="ECO:0000256" key="1">
    <source>
        <dbReference type="ARBA" id="ARBA00007074"/>
    </source>
</evidence>
<dbReference type="Proteomes" id="UP000054624">
    <property type="component" value="Unassembled WGS sequence"/>
</dbReference>
<sequence>MRRIWLPLFVTVLLAACGTAPQQATRKPAASTSANRTYSPSPGFPNFVDHSVGREEISIQAMSLVGVPYRWGGNTPDAGFDCSGLVRYVVDRAASVNLPRTTADMSSRGESVEPDEIAPGDLIFFNTTGRPHSHVGIYVGKLRFVNAPSTGGTVRLDYLTNPYWAKRFDGIRRVAPPKAAPAPFDAPTYIASPAPVQTPVPVPVPVPEPAPAPAPANADAFEPPPSTLNAAQRQARAAGATTPSVATMNASSDPIQAAADAFEPPVRVMRASTGSLAAPRPAQNDDPIARFATGTN</sequence>
<feature type="region of interest" description="Disordered" evidence="5">
    <location>
        <begin position="212"/>
        <end position="296"/>
    </location>
</feature>
<dbReference type="InterPro" id="IPR000064">
    <property type="entry name" value="NLP_P60_dom"/>
</dbReference>
<evidence type="ECO:0000313" key="9">
    <source>
        <dbReference type="Proteomes" id="UP000054624"/>
    </source>
</evidence>
<dbReference type="PANTHER" id="PTHR47053:SF1">
    <property type="entry name" value="MUREIN DD-ENDOPEPTIDASE MEPH-RELATED"/>
    <property type="match status" value="1"/>
</dbReference>
<dbReference type="PROSITE" id="PS51257">
    <property type="entry name" value="PROKAR_LIPOPROTEIN"/>
    <property type="match status" value="1"/>
</dbReference>
<keyword evidence="9" id="KW-1185">Reference proteome</keyword>
<feature type="compositionally biased region" description="Low complexity" evidence="5">
    <location>
        <begin position="230"/>
        <end position="240"/>
    </location>
</feature>
<proteinExistence type="inferred from homology"/>
<dbReference type="InterPro" id="IPR051202">
    <property type="entry name" value="Peptidase_C40"/>
</dbReference>
<evidence type="ECO:0000259" key="7">
    <source>
        <dbReference type="PROSITE" id="PS51935"/>
    </source>
</evidence>
<dbReference type="PROSITE" id="PS51935">
    <property type="entry name" value="NLPC_P60"/>
    <property type="match status" value="1"/>
</dbReference>
<dbReference type="OrthoDB" id="9807055at2"/>
<dbReference type="AlphaFoldDB" id="A0A158B131"/>
<keyword evidence="8" id="KW-0449">Lipoprotein</keyword>
<dbReference type="RefSeq" id="WP_061161258.1">
    <property type="nucleotide sequence ID" value="NZ_FCOI02000010.1"/>
</dbReference>
<evidence type="ECO:0000256" key="5">
    <source>
        <dbReference type="SAM" id="MobiDB-lite"/>
    </source>
</evidence>
<dbReference type="Pfam" id="PF00877">
    <property type="entry name" value="NLPC_P60"/>
    <property type="match status" value="1"/>
</dbReference>
<organism evidence="8 9">
    <name type="scientific">Caballeronia temeraria</name>
    <dbReference type="NCBI Taxonomy" id="1777137"/>
    <lineage>
        <taxon>Bacteria</taxon>
        <taxon>Pseudomonadati</taxon>
        <taxon>Pseudomonadota</taxon>
        <taxon>Betaproteobacteria</taxon>
        <taxon>Burkholderiales</taxon>
        <taxon>Burkholderiaceae</taxon>
        <taxon>Caballeronia</taxon>
    </lineage>
</organism>
<evidence type="ECO:0000256" key="6">
    <source>
        <dbReference type="SAM" id="SignalP"/>
    </source>
</evidence>